<dbReference type="Pfam" id="PF00098">
    <property type="entry name" value="zf-CCHC"/>
    <property type="match status" value="1"/>
</dbReference>
<dbReference type="InterPro" id="IPR050951">
    <property type="entry name" value="Retrovirus_Pol_polyprotein"/>
</dbReference>
<feature type="domain" description="Chromo" evidence="19">
    <location>
        <begin position="1552"/>
        <end position="1610"/>
    </location>
</feature>
<evidence type="ECO:0000256" key="11">
    <source>
        <dbReference type="ARBA" id="ARBA00022908"/>
    </source>
</evidence>
<keyword evidence="17" id="KW-0863">Zinc-finger</keyword>
<keyword evidence="2" id="KW-0645">Protease</keyword>
<dbReference type="InterPro" id="IPR041373">
    <property type="entry name" value="RT_RNaseH"/>
</dbReference>
<dbReference type="Gene3D" id="3.30.420.10">
    <property type="entry name" value="Ribonuclease H-like superfamily/Ribonuclease H"/>
    <property type="match status" value="1"/>
</dbReference>
<dbReference type="PROSITE" id="PS50994">
    <property type="entry name" value="INTEGRASE"/>
    <property type="match status" value="1"/>
</dbReference>
<dbReference type="InterPro" id="IPR036875">
    <property type="entry name" value="Znf_CCHC_sf"/>
</dbReference>
<dbReference type="Gene3D" id="3.10.20.370">
    <property type="match status" value="1"/>
</dbReference>
<dbReference type="FunFam" id="3.30.420.10:FF:000032">
    <property type="entry name" value="Retrovirus-related Pol polyprotein from transposon 297-like Protein"/>
    <property type="match status" value="1"/>
</dbReference>
<dbReference type="InterPro" id="IPR056924">
    <property type="entry name" value="SH3_Tf2-1"/>
</dbReference>
<dbReference type="Pfam" id="PF00385">
    <property type="entry name" value="Chromo"/>
    <property type="match status" value="1"/>
</dbReference>
<dbReference type="GO" id="GO:0005634">
    <property type="term" value="C:nucleus"/>
    <property type="evidence" value="ECO:0007669"/>
    <property type="project" value="UniProtKB-SubCell"/>
</dbReference>
<dbReference type="Proteomes" id="UP001529510">
    <property type="component" value="Unassembled WGS sequence"/>
</dbReference>
<evidence type="ECO:0000256" key="5">
    <source>
        <dbReference type="ARBA" id="ARBA00022722"/>
    </source>
</evidence>
<sequence>MDYDPGLTGGTRIRTANDTGTARGTHKANDTGLEKRLRVRNGNNQEVSEKSVERRYLKEATVIVNVENVIEVRVEDIIKAVTEQCGHGKILALRPRQGKEYELTMKKEETCDKLIDGLRIKGVDCEVKNLQNRDYVVSFMHLPVYLEDKEILEKLEGWGVDPISKMKRRRYPGTDIEDGTRFLKVRFPKEVASLPYSTRLETAEGPQYFRVMHSHQVKTCRLCMSPDHLLKECPNFVCYKCEERGHFARDCNAVRCPGCEEVLNKCECWMEGEEGGREEQVDGQVHEENNEEEGQTDEEQGEGGLQKKETDGEREKDNINNNEQTMEQDTQWTEMEISDSFNILLGDMERDGQGRRDQNKETDREEEIKMDNMVKDGGGKGQIRRRALKREKKKLLNQIKAKVSEEDKKELPHRLSRTTRGSHHPSSSHPIRTLFPILDLPRLPDLDCYFVFDSAACPDLSACLLDSVYCRLPRPFTPVIWITTLIAPKTSPDQDPAAIAQLSSVLSAQANQLALHQQQLERLTSLTGELVKALQTLTPTPPATAVTPSPVSPPTPQPATVSPRLAFPDKFDGSPSKCKGFLLQCSIFVNQQPALYPTDASKISFVCSLLTDKALDWATAGSSTAAEYALNFRTLAAQTTWVEDTLKLLFRRGLNTDLQTELACRDEGRGLEEFIELAIHIDNLIRSRCPSRFNMLNLPSISPPNTHSEPMQLGFTRLTTEERERRIRLHLCLYCGKTGHLRASCPTRPSASSLKTVSSGIQHYYSASCIKMPVQLTINQEPVTVNALIDSGAAGNFLSRDFAEKHHLTLTPSNSHLAVEALDGRPLGEGRVTALTEGLKMQVGPEHSETLKFYVIPSPNHPLILGLPWLRQHDPYISWRGNEIRQWGPDCYHQCIPASSRIPVNTITCNDSPIEAAGLPAEYHDLIEAFSKSKATQLPPHRPSDCAIELLPGTAPPKGRIFPLSQPESEAMKNYIEEELSKGFIRPSTSPAAAGFFFVKKKDVDASSTGIGAILSQRNGSPARMFPCAYYSRKLSSAERNYDVGNRELLAMKSAVEEWRHWLEGAQHPFTILTDHKNLEYLRSAKRLNPRQARWALFFTRFNFTVTYRPGTKNTKADLLSRMTESTDQPNTNETIIPENLLVAPVQWDIVTNINLTNEQHPPPPECPPQLTYVPETHREQLLQQVHSTPSSGHPGITATLHLLKNRFWWPTINQDTQAFVKNCTACNTCKPSRQLPAGLLQPLPIPQRPWSHIAIDFVTDLPNSQGKTTILTVVDRFSKSCRLIPLPKLPTALETAETLCNFVFRFYGLPEDILSDRGPQFTSRVWAAFFSLLNVNISLTSGYHPQANGQTERLNQELTRFLRTYCHSHQADWSRYLMWAEYAQNSLLKPATGLTPFKCVLGYQPPLFPWSGEPSDLPSVNEWLQRSEETWNRAHIHLQRAVRHQVEQANRHRRPNPEYTPGQWVWLSTRDLRLRLPSRKLSPRYVGPFKILRQITPVSFRLELPSNYRISPTFHVSLLKPAEGPGETTEEEEGAEVQTPPPILVDGEEAYQVRDLLDSRRRGGVLQYLVDWEGYGPEERSWVNTRDILDPTLKEAFHQAHPEKPAPRPRGRPRRQQPSRFRSRSQGGGSVTNEAPASSLPHHQREPSPEF</sequence>
<evidence type="ECO:0000256" key="18">
    <source>
        <dbReference type="SAM" id="MobiDB-lite"/>
    </source>
</evidence>
<dbReference type="Gene3D" id="4.10.60.10">
    <property type="entry name" value="Zinc finger, CCHC-type"/>
    <property type="match status" value="1"/>
</dbReference>
<evidence type="ECO:0000256" key="10">
    <source>
        <dbReference type="ARBA" id="ARBA00022842"/>
    </source>
</evidence>
<keyword evidence="9" id="KW-0378">Hydrolase</keyword>
<feature type="compositionally biased region" description="Basic residues" evidence="18">
    <location>
        <begin position="414"/>
        <end position="423"/>
    </location>
</feature>
<dbReference type="PANTHER" id="PTHR37984:SF15">
    <property type="entry name" value="INTEGRASE CATALYTIC DOMAIN-CONTAINING PROTEIN"/>
    <property type="match status" value="1"/>
</dbReference>
<feature type="compositionally biased region" description="Basic and acidic residues" evidence="18">
    <location>
        <begin position="402"/>
        <end position="413"/>
    </location>
</feature>
<dbReference type="GO" id="GO:0003887">
    <property type="term" value="F:DNA-directed DNA polymerase activity"/>
    <property type="evidence" value="ECO:0007669"/>
    <property type="project" value="UniProtKB-KW"/>
</dbReference>
<feature type="compositionally biased region" description="Basic and acidic residues" evidence="18">
    <location>
        <begin position="305"/>
        <end position="318"/>
    </location>
</feature>
<proteinExistence type="predicted"/>
<dbReference type="InterPro" id="IPR001584">
    <property type="entry name" value="Integrase_cat-core"/>
</dbReference>
<dbReference type="SUPFAM" id="SSF50630">
    <property type="entry name" value="Acid proteases"/>
    <property type="match status" value="1"/>
</dbReference>
<dbReference type="InterPro" id="IPR000953">
    <property type="entry name" value="Chromo/chromo_shadow_dom"/>
</dbReference>
<keyword evidence="12" id="KW-0695">RNA-directed DNA polymerase</keyword>
<dbReference type="SUPFAM" id="SSF54160">
    <property type="entry name" value="Chromo domain-like"/>
    <property type="match status" value="1"/>
</dbReference>
<dbReference type="InterPro" id="IPR016197">
    <property type="entry name" value="Chromo-like_dom_sf"/>
</dbReference>
<feature type="region of interest" description="Disordered" evidence="18">
    <location>
        <begin position="347"/>
        <end position="384"/>
    </location>
</feature>
<dbReference type="EMBL" id="JAMKFB020000233">
    <property type="protein sequence ID" value="KAL0151647.1"/>
    <property type="molecule type" value="Genomic_DNA"/>
</dbReference>
<evidence type="ECO:0000313" key="23">
    <source>
        <dbReference type="Proteomes" id="UP001529510"/>
    </source>
</evidence>
<dbReference type="SUPFAM" id="SSF56672">
    <property type="entry name" value="DNA/RNA polymerases"/>
    <property type="match status" value="1"/>
</dbReference>
<dbReference type="GO" id="GO:0006508">
    <property type="term" value="P:proteolysis"/>
    <property type="evidence" value="ECO:0007669"/>
    <property type="project" value="UniProtKB-KW"/>
</dbReference>
<evidence type="ECO:0000259" key="20">
    <source>
        <dbReference type="PROSITE" id="PS50158"/>
    </source>
</evidence>
<keyword evidence="3" id="KW-0808">Transferase</keyword>
<keyword evidence="13" id="KW-0239">DNA-directed DNA polymerase</keyword>
<feature type="compositionally biased region" description="Basic residues" evidence="18">
    <location>
        <begin position="1608"/>
        <end position="1624"/>
    </location>
</feature>
<evidence type="ECO:0000256" key="7">
    <source>
        <dbReference type="ARBA" id="ARBA00022750"/>
    </source>
</evidence>
<keyword evidence="6" id="KW-0479">Metal-binding</keyword>
<feature type="region of interest" description="Disordered" evidence="18">
    <location>
        <begin position="1"/>
        <end position="29"/>
    </location>
</feature>
<dbReference type="GO" id="GO:0008270">
    <property type="term" value="F:zinc ion binding"/>
    <property type="evidence" value="ECO:0007669"/>
    <property type="project" value="UniProtKB-KW"/>
</dbReference>
<evidence type="ECO:0000256" key="2">
    <source>
        <dbReference type="ARBA" id="ARBA00022670"/>
    </source>
</evidence>
<dbReference type="GO" id="GO:0003677">
    <property type="term" value="F:DNA binding"/>
    <property type="evidence" value="ECO:0007669"/>
    <property type="project" value="UniProtKB-KW"/>
</dbReference>
<feature type="region of interest" description="Disordered" evidence="18">
    <location>
        <begin position="1520"/>
        <end position="1542"/>
    </location>
</feature>
<protein>
    <recommendedName>
        <fullName evidence="16">Gypsy retrotransposon integrase-like protein 1</fullName>
    </recommendedName>
</protein>
<dbReference type="GO" id="GO:0006310">
    <property type="term" value="P:DNA recombination"/>
    <property type="evidence" value="ECO:0007669"/>
    <property type="project" value="UniProtKB-KW"/>
</dbReference>
<gene>
    <name evidence="22" type="ORF">M9458_053048</name>
</gene>
<dbReference type="InterPro" id="IPR021109">
    <property type="entry name" value="Peptidase_aspartic_dom_sf"/>
</dbReference>
<dbReference type="PROSITE" id="PS50158">
    <property type="entry name" value="ZF_CCHC"/>
    <property type="match status" value="2"/>
</dbReference>
<dbReference type="CDD" id="cd00303">
    <property type="entry name" value="retropepsin_like"/>
    <property type="match status" value="1"/>
</dbReference>
<comment type="subcellular location">
    <subcellularLocation>
        <location evidence="1">Nucleus</location>
    </subcellularLocation>
</comment>
<feature type="compositionally biased region" description="Acidic residues" evidence="18">
    <location>
        <begin position="289"/>
        <end position="301"/>
    </location>
</feature>
<feature type="domain" description="Integrase catalytic" evidence="21">
    <location>
        <begin position="1246"/>
        <end position="1405"/>
    </location>
</feature>
<feature type="domain" description="CCHC-type" evidence="20">
    <location>
        <begin position="732"/>
        <end position="746"/>
    </location>
</feature>
<reference evidence="22 23" key="1">
    <citation type="submission" date="2024-05" db="EMBL/GenBank/DDBJ databases">
        <title>Genome sequencing and assembly of Indian major carp, Cirrhinus mrigala (Hamilton, 1822).</title>
        <authorList>
            <person name="Mohindra V."/>
            <person name="Chowdhury L.M."/>
            <person name="Lal K."/>
            <person name="Jena J.K."/>
        </authorList>
    </citation>
    <scope>NUCLEOTIDE SEQUENCE [LARGE SCALE GENOMIC DNA]</scope>
    <source>
        <strain evidence="22">CM1030</strain>
        <tissue evidence="22">Blood</tissue>
    </source>
</reference>
<evidence type="ECO:0000256" key="1">
    <source>
        <dbReference type="ARBA" id="ARBA00004123"/>
    </source>
</evidence>
<keyword evidence="8" id="KW-0255">Endonuclease</keyword>
<dbReference type="PANTHER" id="PTHR37984">
    <property type="entry name" value="PROTEIN CBG26694"/>
    <property type="match status" value="1"/>
</dbReference>
<feature type="region of interest" description="Disordered" evidence="18">
    <location>
        <begin position="400"/>
        <end position="428"/>
    </location>
</feature>
<dbReference type="InterPro" id="IPR001878">
    <property type="entry name" value="Znf_CCHC"/>
</dbReference>
<dbReference type="PROSITE" id="PS50013">
    <property type="entry name" value="CHROMO_2"/>
    <property type="match status" value="1"/>
</dbReference>
<evidence type="ECO:0000256" key="14">
    <source>
        <dbReference type="ARBA" id="ARBA00023125"/>
    </source>
</evidence>
<dbReference type="Pfam" id="PF24626">
    <property type="entry name" value="SH3_Tf2-1"/>
    <property type="match status" value="1"/>
</dbReference>
<dbReference type="GO" id="GO:0015074">
    <property type="term" value="P:DNA integration"/>
    <property type="evidence" value="ECO:0007669"/>
    <property type="project" value="UniProtKB-KW"/>
</dbReference>
<evidence type="ECO:0000259" key="21">
    <source>
        <dbReference type="PROSITE" id="PS50994"/>
    </source>
</evidence>
<evidence type="ECO:0000256" key="15">
    <source>
        <dbReference type="ARBA" id="ARBA00023172"/>
    </source>
</evidence>
<evidence type="ECO:0000256" key="3">
    <source>
        <dbReference type="ARBA" id="ARBA00022679"/>
    </source>
</evidence>
<feature type="region of interest" description="Disordered" evidence="18">
    <location>
        <begin position="276"/>
        <end position="334"/>
    </location>
</feature>
<evidence type="ECO:0000256" key="9">
    <source>
        <dbReference type="ARBA" id="ARBA00022801"/>
    </source>
</evidence>
<dbReference type="InterPro" id="IPR041588">
    <property type="entry name" value="Integrase_H2C2"/>
</dbReference>
<dbReference type="GO" id="GO:0004519">
    <property type="term" value="F:endonuclease activity"/>
    <property type="evidence" value="ECO:0007669"/>
    <property type="project" value="UniProtKB-KW"/>
</dbReference>
<keyword evidence="23" id="KW-1185">Reference proteome</keyword>
<dbReference type="SMART" id="SM00343">
    <property type="entry name" value="ZnF_C2HC"/>
    <property type="match status" value="3"/>
</dbReference>
<keyword evidence="5" id="KW-0540">Nuclease</keyword>
<keyword evidence="14" id="KW-0238">DNA-binding</keyword>
<keyword evidence="17" id="KW-0862">Zinc</keyword>
<name>A0ABD0MS91_CIRMR</name>
<dbReference type="Pfam" id="PF17921">
    <property type="entry name" value="Integrase_H2C2"/>
    <property type="match status" value="1"/>
</dbReference>
<keyword evidence="4" id="KW-0548">Nucleotidyltransferase</keyword>
<dbReference type="InterPro" id="IPR012337">
    <property type="entry name" value="RNaseH-like_sf"/>
</dbReference>
<dbReference type="GO" id="GO:0004190">
    <property type="term" value="F:aspartic-type endopeptidase activity"/>
    <property type="evidence" value="ECO:0007669"/>
    <property type="project" value="UniProtKB-KW"/>
</dbReference>
<accession>A0ABD0MS91</accession>
<evidence type="ECO:0000256" key="4">
    <source>
        <dbReference type="ARBA" id="ARBA00022695"/>
    </source>
</evidence>
<feature type="region of interest" description="Disordered" evidence="18">
    <location>
        <begin position="1598"/>
        <end position="1652"/>
    </location>
</feature>
<organism evidence="22 23">
    <name type="scientific">Cirrhinus mrigala</name>
    <name type="common">Mrigala</name>
    <dbReference type="NCBI Taxonomy" id="683832"/>
    <lineage>
        <taxon>Eukaryota</taxon>
        <taxon>Metazoa</taxon>
        <taxon>Chordata</taxon>
        <taxon>Craniata</taxon>
        <taxon>Vertebrata</taxon>
        <taxon>Euteleostomi</taxon>
        <taxon>Actinopterygii</taxon>
        <taxon>Neopterygii</taxon>
        <taxon>Teleostei</taxon>
        <taxon>Ostariophysi</taxon>
        <taxon>Cypriniformes</taxon>
        <taxon>Cyprinidae</taxon>
        <taxon>Labeoninae</taxon>
        <taxon>Labeonini</taxon>
        <taxon>Cirrhinus</taxon>
    </lineage>
</organism>
<comment type="caution">
    <text evidence="22">The sequence shown here is derived from an EMBL/GenBank/DDBJ whole genome shotgun (WGS) entry which is preliminary data.</text>
</comment>
<dbReference type="Pfam" id="PF17917">
    <property type="entry name" value="RT_RNaseH"/>
    <property type="match status" value="1"/>
</dbReference>
<evidence type="ECO:0000256" key="6">
    <source>
        <dbReference type="ARBA" id="ARBA00022723"/>
    </source>
</evidence>
<dbReference type="Gene3D" id="2.40.70.10">
    <property type="entry name" value="Acid Proteases"/>
    <property type="match status" value="1"/>
</dbReference>
<dbReference type="SUPFAM" id="SSF53098">
    <property type="entry name" value="Ribonuclease H-like"/>
    <property type="match status" value="1"/>
</dbReference>
<dbReference type="SUPFAM" id="SSF57756">
    <property type="entry name" value="Retrovirus zinc finger-like domains"/>
    <property type="match status" value="2"/>
</dbReference>
<keyword evidence="11" id="KW-0229">DNA integration</keyword>
<dbReference type="InterPro" id="IPR023780">
    <property type="entry name" value="Chromo_domain"/>
</dbReference>
<evidence type="ECO:0000256" key="12">
    <source>
        <dbReference type="ARBA" id="ARBA00022918"/>
    </source>
</evidence>
<feature type="compositionally biased region" description="Polar residues" evidence="18">
    <location>
        <begin position="319"/>
        <end position="333"/>
    </location>
</feature>
<keyword evidence="7" id="KW-0064">Aspartyl protease</keyword>
<evidence type="ECO:0000256" key="16">
    <source>
        <dbReference type="ARBA" id="ARBA00039658"/>
    </source>
</evidence>
<evidence type="ECO:0000256" key="13">
    <source>
        <dbReference type="ARBA" id="ARBA00022932"/>
    </source>
</evidence>
<feature type="region of interest" description="Disordered" evidence="18">
    <location>
        <begin position="541"/>
        <end position="560"/>
    </location>
</feature>
<dbReference type="Pfam" id="PF00665">
    <property type="entry name" value="rve"/>
    <property type="match status" value="1"/>
</dbReference>
<dbReference type="FunFam" id="1.10.340.70:FF:000001">
    <property type="entry name" value="Retrovirus-related Pol polyprotein from transposon gypsy-like Protein"/>
    <property type="match status" value="1"/>
</dbReference>
<evidence type="ECO:0000256" key="17">
    <source>
        <dbReference type="PROSITE-ProRule" id="PRU00047"/>
    </source>
</evidence>
<dbReference type="Gene3D" id="2.40.50.40">
    <property type="match status" value="1"/>
</dbReference>
<feature type="compositionally biased region" description="Basic and acidic residues" evidence="18">
    <location>
        <begin position="347"/>
        <end position="378"/>
    </location>
</feature>
<dbReference type="Gene3D" id="1.10.340.70">
    <property type="match status" value="1"/>
</dbReference>
<evidence type="ECO:0000256" key="8">
    <source>
        <dbReference type="ARBA" id="ARBA00022759"/>
    </source>
</evidence>
<dbReference type="CDD" id="cd09274">
    <property type="entry name" value="RNase_HI_RT_Ty3"/>
    <property type="match status" value="1"/>
</dbReference>
<keyword evidence="10" id="KW-0460">Magnesium</keyword>
<evidence type="ECO:0000313" key="22">
    <source>
        <dbReference type="EMBL" id="KAL0151647.1"/>
    </source>
</evidence>
<dbReference type="Pfam" id="PF13650">
    <property type="entry name" value="Asp_protease_2"/>
    <property type="match status" value="1"/>
</dbReference>
<dbReference type="InterPro" id="IPR036397">
    <property type="entry name" value="RNaseH_sf"/>
</dbReference>
<dbReference type="GO" id="GO:0003964">
    <property type="term" value="F:RNA-directed DNA polymerase activity"/>
    <property type="evidence" value="ECO:0007669"/>
    <property type="project" value="UniProtKB-KW"/>
</dbReference>
<feature type="domain" description="CCHC-type" evidence="20">
    <location>
        <begin position="238"/>
        <end position="251"/>
    </location>
</feature>
<evidence type="ECO:0000259" key="19">
    <source>
        <dbReference type="PROSITE" id="PS50013"/>
    </source>
</evidence>
<dbReference type="InterPro" id="IPR043502">
    <property type="entry name" value="DNA/RNA_pol_sf"/>
</dbReference>
<dbReference type="SMART" id="SM00298">
    <property type="entry name" value="CHROMO"/>
    <property type="match status" value="1"/>
</dbReference>
<feature type="compositionally biased region" description="Basic and acidic residues" evidence="18">
    <location>
        <begin position="276"/>
        <end position="288"/>
    </location>
</feature>
<keyword evidence="15" id="KW-0233">DNA recombination</keyword>
<dbReference type="Gene3D" id="3.10.10.10">
    <property type="entry name" value="HIV Type 1 Reverse Transcriptase, subunit A, domain 1"/>
    <property type="match status" value="1"/>
</dbReference>
<feature type="compositionally biased region" description="Basic and acidic residues" evidence="18">
    <location>
        <begin position="1598"/>
        <end position="1607"/>
    </location>
</feature>